<gene>
    <name evidence="2" type="ORF">CINCED_3A010816</name>
</gene>
<evidence type="ECO:0000256" key="1">
    <source>
        <dbReference type="SAM" id="SignalP"/>
    </source>
</evidence>
<protein>
    <submittedName>
        <fullName evidence="2">Uncharacterized protein</fullName>
    </submittedName>
</protein>
<dbReference type="Proteomes" id="UP000325440">
    <property type="component" value="Unassembled WGS sequence"/>
</dbReference>
<evidence type="ECO:0000313" key="3">
    <source>
        <dbReference type="Proteomes" id="UP000325440"/>
    </source>
</evidence>
<name>A0A5E4N6H6_9HEMI</name>
<evidence type="ECO:0000313" key="2">
    <source>
        <dbReference type="EMBL" id="VVC39193.1"/>
    </source>
</evidence>
<organism evidence="2 3">
    <name type="scientific">Cinara cedri</name>
    <dbReference type="NCBI Taxonomy" id="506608"/>
    <lineage>
        <taxon>Eukaryota</taxon>
        <taxon>Metazoa</taxon>
        <taxon>Ecdysozoa</taxon>
        <taxon>Arthropoda</taxon>
        <taxon>Hexapoda</taxon>
        <taxon>Insecta</taxon>
        <taxon>Pterygota</taxon>
        <taxon>Neoptera</taxon>
        <taxon>Paraneoptera</taxon>
        <taxon>Hemiptera</taxon>
        <taxon>Sternorrhyncha</taxon>
        <taxon>Aphidomorpha</taxon>
        <taxon>Aphidoidea</taxon>
        <taxon>Aphididae</taxon>
        <taxon>Lachninae</taxon>
        <taxon>Cinara</taxon>
    </lineage>
</organism>
<keyword evidence="1" id="KW-0732">Signal</keyword>
<sequence length="100" mass="10806">MSQILNITLITLKVTIGAMVKECPHCHALKFKNEPAGICCASGKVQLPVIETSPEPMNGLLIDTDPDSNLFLKSIHTFNLCFQMTSFGATQIVNNNATNG</sequence>
<reference evidence="2 3" key="1">
    <citation type="submission" date="2019-08" db="EMBL/GenBank/DDBJ databases">
        <authorList>
            <person name="Alioto T."/>
            <person name="Alioto T."/>
            <person name="Gomez Garrido J."/>
        </authorList>
    </citation>
    <scope>NUCLEOTIDE SEQUENCE [LARGE SCALE GENOMIC DNA]</scope>
</reference>
<accession>A0A5E4N6H6</accession>
<feature type="chain" id="PRO_5022736885" evidence="1">
    <location>
        <begin position="18"/>
        <end position="100"/>
    </location>
</feature>
<keyword evidence="3" id="KW-1185">Reference proteome</keyword>
<feature type="signal peptide" evidence="1">
    <location>
        <begin position="1"/>
        <end position="17"/>
    </location>
</feature>
<dbReference type="AlphaFoldDB" id="A0A5E4N6H6"/>
<dbReference type="EMBL" id="CABPRJ010001894">
    <property type="protein sequence ID" value="VVC39193.1"/>
    <property type="molecule type" value="Genomic_DNA"/>
</dbReference>
<proteinExistence type="predicted"/>
<dbReference type="OrthoDB" id="6620209at2759"/>